<dbReference type="EMBL" id="JACXYY010000004">
    <property type="protein sequence ID" value="MBD3915067.1"/>
    <property type="molecule type" value="Genomic_DNA"/>
</dbReference>
<dbReference type="InterPro" id="IPR001851">
    <property type="entry name" value="ABC_transp_permease"/>
</dbReference>
<dbReference type="Proteomes" id="UP000649289">
    <property type="component" value="Unassembled WGS sequence"/>
</dbReference>
<evidence type="ECO:0000256" key="2">
    <source>
        <dbReference type="ARBA" id="ARBA00022475"/>
    </source>
</evidence>
<protein>
    <submittedName>
        <fullName evidence="7">Branched-chain amino acid ABC transporter permease</fullName>
    </submittedName>
</protein>
<reference evidence="7 8" key="1">
    <citation type="submission" date="2020-09" db="EMBL/GenBank/DDBJ databases">
        <title>novel species in genus Nocardioides.</title>
        <authorList>
            <person name="Zhang G."/>
        </authorList>
    </citation>
    <scope>NUCLEOTIDE SEQUENCE [LARGE SCALE GENOMIC DNA]</scope>
    <source>
        <strain evidence="7 8">19197</strain>
    </source>
</reference>
<keyword evidence="5 6" id="KW-0472">Membrane</keyword>
<evidence type="ECO:0000256" key="6">
    <source>
        <dbReference type="SAM" id="Phobius"/>
    </source>
</evidence>
<feature type="transmembrane region" description="Helical" evidence="6">
    <location>
        <begin position="121"/>
        <end position="141"/>
    </location>
</feature>
<keyword evidence="3 6" id="KW-0812">Transmembrane</keyword>
<dbReference type="PANTHER" id="PTHR30482">
    <property type="entry name" value="HIGH-AFFINITY BRANCHED-CHAIN AMINO ACID TRANSPORT SYSTEM PERMEASE"/>
    <property type="match status" value="1"/>
</dbReference>
<keyword evidence="8" id="KW-1185">Reference proteome</keyword>
<dbReference type="PANTHER" id="PTHR30482:SF10">
    <property type="entry name" value="HIGH-AFFINITY BRANCHED-CHAIN AMINO ACID TRANSPORT PROTEIN BRAE"/>
    <property type="match status" value="1"/>
</dbReference>
<comment type="caution">
    <text evidence="7">The sequence shown here is derived from an EMBL/GenBank/DDBJ whole genome shotgun (WGS) entry which is preliminary data.</text>
</comment>
<feature type="transmembrane region" description="Helical" evidence="6">
    <location>
        <begin position="221"/>
        <end position="241"/>
    </location>
</feature>
<gene>
    <name evidence="7" type="ORF">IEZ25_10615</name>
</gene>
<name>A0ABR8MJX3_9ACTN</name>
<feature type="transmembrane region" description="Helical" evidence="6">
    <location>
        <begin position="247"/>
        <end position="269"/>
    </location>
</feature>
<evidence type="ECO:0000256" key="5">
    <source>
        <dbReference type="ARBA" id="ARBA00023136"/>
    </source>
</evidence>
<feature type="transmembrane region" description="Helical" evidence="6">
    <location>
        <begin position="171"/>
        <end position="188"/>
    </location>
</feature>
<keyword evidence="4 6" id="KW-1133">Transmembrane helix</keyword>
<keyword evidence="2" id="KW-1003">Cell membrane</keyword>
<dbReference type="Pfam" id="PF02653">
    <property type="entry name" value="BPD_transp_2"/>
    <property type="match status" value="1"/>
</dbReference>
<sequence>MYAIAVLGNNAVLGLLGEMNLSSGVSMALGAYAFCYFANDGMGVVAAAVAAVALSTALAAIVAIPTTRLQGIFTALATFALAYAIPTLAIYMKEYTGGDEGTPAPFDFEIFGQLVSGSTTGMLVAALVVFAVLAAASLLMLNAAPGRAALMVGESELAGVTNGFNPRVIKVLVWTWAGFAGAVAGVLYALTVGFIGPTGFGFMLGVWILVGGVVAGARSAWGALLGGLFVGLVPVELQSYVPAEGTSIVFGVILLLALLAGGNGLAQWIERIGLLIKERTFGRKKVDA</sequence>
<dbReference type="InterPro" id="IPR043428">
    <property type="entry name" value="LivM-like"/>
</dbReference>
<evidence type="ECO:0000256" key="3">
    <source>
        <dbReference type="ARBA" id="ARBA00022692"/>
    </source>
</evidence>
<proteinExistence type="predicted"/>
<evidence type="ECO:0000313" key="7">
    <source>
        <dbReference type="EMBL" id="MBD3915067.1"/>
    </source>
</evidence>
<feature type="transmembrane region" description="Helical" evidence="6">
    <location>
        <begin position="43"/>
        <end position="64"/>
    </location>
</feature>
<evidence type="ECO:0000256" key="4">
    <source>
        <dbReference type="ARBA" id="ARBA00022989"/>
    </source>
</evidence>
<comment type="subcellular location">
    <subcellularLocation>
        <location evidence="1">Cell membrane</location>
        <topology evidence="1">Multi-pass membrane protein</topology>
    </subcellularLocation>
</comment>
<organism evidence="7 8">
    <name type="scientific">Nocardioides hwasunensis</name>
    <dbReference type="NCBI Taxonomy" id="397258"/>
    <lineage>
        <taxon>Bacteria</taxon>
        <taxon>Bacillati</taxon>
        <taxon>Actinomycetota</taxon>
        <taxon>Actinomycetes</taxon>
        <taxon>Propionibacteriales</taxon>
        <taxon>Nocardioidaceae</taxon>
        <taxon>Nocardioides</taxon>
    </lineage>
</organism>
<feature type="transmembrane region" description="Helical" evidence="6">
    <location>
        <begin position="194"/>
        <end position="214"/>
    </location>
</feature>
<dbReference type="CDD" id="cd06581">
    <property type="entry name" value="TM_PBP1_LivM_like"/>
    <property type="match status" value="1"/>
</dbReference>
<feature type="transmembrane region" description="Helical" evidence="6">
    <location>
        <begin position="71"/>
        <end position="92"/>
    </location>
</feature>
<evidence type="ECO:0000256" key="1">
    <source>
        <dbReference type="ARBA" id="ARBA00004651"/>
    </source>
</evidence>
<accession>A0ABR8MJX3</accession>
<evidence type="ECO:0000313" key="8">
    <source>
        <dbReference type="Proteomes" id="UP000649289"/>
    </source>
</evidence>